<accession>A0A0S2HW36</accession>
<evidence type="ECO:0000256" key="1">
    <source>
        <dbReference type="ARBA" id="ARBA00000971"/>
    </source>
</evidence>
<dbReference type="PROSITE" id="PS50059">
    <property type="entry name" value="FKBP_PPIASE"/>
    <property type="match status" value="1"/>
</dbReference>
<dbReference type="Gene3D" id="3.10.50.40">
    <property type="match status" value="1"/>
</dbReference>
<dbReference type="AlphaFoldDB" id="A0A0S2HW36"/>
<evidence type="ECO:0000256" key="2">
    <source>
        <dbReference type="ARBA" id="ARBA00006577"/>
    </source>
</evidence>
<evidence type="ECO:0000256" key="6">
    <source>
        <dbReference type="RuleBase" id="RU003915"/>
    </source>
</evidence>
<sequence length="292" mass="33478">MKSGVIYILLLFLLACKSNPYPDYSKANNGAIYYRLFMFGDDRHKPEAGDYITADIAYQTMDDSIFFRGKRTFQLAKSEFDGSIEECFMMLAEDDSASFIISADGLFSKTLDAQLPSFIPENSNMKVGIRMHMIRSAKEYRREKEEFLAWIEDFGEYEQTVLRHFIEEQKIDIKPTESGMYFIPLNQSNGEKVEKGDIVTVNYEGKFLNGEFFDSTVKRKQPFEFVYGTEWQVIEGMEEAIGLMREGQKALIILPSDLAWGADGSSTGIVPPFTSVIYELELIQVRSREEQV</sequence>
<evidence type="ECO:0000259" key="7">
    <source>
        <dbReference type="PROSITE" id="PS50059"/>
    </source>
</evidence>
<dbReference type="GO" id="GO:0003755">
    <property type="term" value="F:peptidyl-prolyl cis-trans isomerase activity"/>
    <property type="evidence" value="ECO:0007669"/>
    <property type="project" value="UniProtKB-UniRule"/>
</dbReference>
<organism evidence="8 9">
    <name type="scientific">Salinivirga cyanobacteriivorans</name>
    <dbReference type="NCBI Taxonomy" id="1307839"/>
    <lineage>
        <taxon>Bacteria</taxon>
        <taxon>Pseudomonadati</taxon>
        <taxon>Bacteroidota</taxon>
        <taxon>Bacteroidia</taxon>
        <taxon>Bacteroidales</taxon>
        <taxon>Salinivirgaceae</taxon>
        <taxon>Salinivirga</taxon>
    </lineage>
</organism>
<dbReference type="RefSeq" id="WP_081421422.1">
    <property type="nucleotide sequence ID" value="NZ_CP013118.1"/>
</dbReference>
<dbReference type="STRING" id="1307839.L21SP5_00565"/>
<dbReference type="Proteomes" id="UP000064893">
    <property type="component" value="Chromosome"/>
</dbReference>
<dbReference type="KEGG" id="blq:L21SP5_00565"/>
<comment type="similarity">
    <text evidence="2 6">Belongs to the FKBP-type PPIase family.</text>
</comment>
<feature type="domain" description="PPIase FKBP-type" evidence="7">
    <location>
        <begin position="196"/>
        <end position="286"/>
    </location>
</feature>
<protein>
    <recommendedName>
        <fullName evidence="6">Peptidyl-prolyl cis-trans isomerase</fullName>
        <ecNumber evidence="6">5.2.1.8</ecNumber>
    </recommendedName>
</protein>
<comment type="catalytic activity">
    <reaction evidence="1 5 6">
        <text>[protein]-peptidylproline (omega=180) = [protein]-peptidylproline (omega=0)</text>
        <dbReference type="Rhea" id="RHEA:16237"/>
        <dbReference type="Rhea" id="RHEA-COMP:10747"/>
        <dbReference type="Rhea" id="RHEA-COMP:10748"/>
        <dbReference type="ChEBI" id="CHEBI:83833"/>
        <dbReference type="ChEBI" id="CHEBI:83834"/>
        <dbReference type="EC" id="5.2.1.8"/>
    </reaction>
</comment>
<gene>
    <name evidence="8" type="ORF">L21SP5_00565</name>
</gene>
<keyword evidence="4 5" id="KW-0413">Isomerase</keyword>
<evidence type="ECO:0000313" key="8">
    <source>
        <dbReference type="EMBL" id="ALO14241.1"/>
    </source>
</evidence>
<dbReference type="EMBL" id="CP013118">
    <property type="protein sequence ID" value="ALO14241.1"/>
    <property type="molecule type" value="Genomic_DNA"/>
</dbReference>
<dbReference type="PANTHER" id="PTHR43811">
    <property type="entry name" value="FKBP-TYPE PEPTIDYL-PROLYL CIS-TRANS ISOMERASE FKPA"/>
    <property type="match status" value="1"/>
</dbReference>
<evidence type="ECO:0000256" key="5">
    <source>
        <dbReference type="PROSITE-ProRule" id="PRU00277"/>
    </source>
</evidence>
<evidence type="ECO:0000313" key="9">
    <source>
        <dbReference type="Proteomes" id="UP000064893"/>
    </source>
</evidence>
<evidence type="ECO:0000256" key="3">
    <source>
        <dbReference type="ARBA" id="ARBA00023110"/>
    </source>
</evidence>
<dbReference type="PANTHER" id="PTHR43811:SF19">
    <property type="entry name" value="39 KDA FK506-BINDING NUCLEAR PROTEIN"/>
    <property type="match status" value="1"/>
</dbReference>
<name>A0A0S2HW36_9BACT</name>
<reference evidence="8 9" key="1">
    <citation type="submission" date="2015-11" db="EMBL/GenBank/DDBJ databases">
        <title>Description and complete genome sequence of a novel strain predominating in hypersaline microbial mats and representing a new family of the Bacteriodetes phylum.</title>
        <authorList>
            <person name="Spring S."/>
            <person name="Bunk B."/>
            <person name="Sproer C."/>
            <person name="Klenk H.-P."/>
        </authorList>
    </citation>
    <scope>NUCLEOTIDE SEQUENCE [LARGE SCALE GENOMIC DNA]</scope>
    <source>
        <strain evidence="8 9">L21-Spi-D4</strain>
    </source>
</reference>
<dbReference type="SUPFAM" id="SSF54534">
    <property type="entry name" value="FKBP-like"/>
    <property type="match status" value="2"/>
</dbReference>
<dbReference type="PROSITE" id="PS51257">
    <property type="entry name" value="PROKAR_LIPOPROTEIN"/>
    <property type="match status" value="1"/>
</dbReference>
<dbReference type="InterPro" id="IPR046357">
    <property type="entry name" value="PPIase_dom_sf"/>
</dbReference>
<dbReference type="EC" id="5.2.1.8" evidence="6"/>
<keyword evidence="3 5" id="KW-0697">Rotamase</keyword>
<dbReference type="Pfam" id="PF00254">
    <property type="entry name" value="FKBP_C"/>
    <property type="match status" value="1"/>
</dbReference>
<dbReference type="OrthoDB" id="9814548at2"/>
<keyword evidence="9" id="KW-1185">Reference proteome</keyword>
<dbReference type="InterPro" id="IPR001179">
    <property type="entry name" value="PPIase_FKBP_dom"/>
</dbReference>
<proteinExistence type="inferred from homology"/>
<evidence type="ECO:0000256" key="4">
    <source>
        <dbReference type="ARBA" id="ARBA00023235"/>
    </source>
</evidence>